<evidence type="ECO:0000259" key="4">
    <source>
        <dbReference type="Pfam" id="PF12804"/>
    </source>
</evidence>
<evidence type="ECO:0000313" key="5">
    <source>
        <dbReference type="EMBL" id="RII40328.1"/>
    </source>
</evidence>
<dbReference type="InterPro" id="IPR029044">
    <property type="entry name" value="Nucleotide-diphossugar_trans"/>
</dbReference>
<keyword evidence="6" id="KW-1185">Reference proteome</keyword>
<proteinExistence type="predicted"/>
<evidence type="ECO:0000256" key="2">
    <source>
        <dbReference type="ARBA" id="ARBA00022695"/>
    </source>
</evidence>
<evidence type="ECO:0000256" key="1">
    <source>
        <dbReference type="ARBA" id="ARBA00022679"/>
    </source>
</evidence>
<comment type="caution">
    <text evidence="5">The sequence shown here is derived from an EMBL/GenBank/DDBJ whole genome shotgun (WGS) entry which is preliminary data.</text>
</comment>
<dbReference type="EMBL" id="QWJJ01000002">
    <property type="protein sequence ID" value="RII40328.1"/>
    <property type="molecule type" value="Genomic_DNA"/>
</dbReference>
<name>A0A399J4H3_9RHOB</name>
<dbReference type="SUPFAM" id="SSF53448">
    <property type="entry name" value="Nucleotide-diphospho-sugar transferases"/>
    <property type="match status" value="1"/>
</dbReference>
<feature type="domain" description="MobA-like NTP transferase" evidence="4">
    <location>
        <begin position="10"/>
        <end position="131"/>
    </location>
</feature>
<accession>A0A399J4H3</accession>
<dbReference type="RefSeq" id="WP_119397568.1">
    <property type="nucleotide sequence ID" value="NZ_QWJJ01000002.1"/>
</dbReference>
<keyword evidence="3" id="KW-0460">Magnesium</keyword>
<gene>
    <name evidence="5" type="ORF">DL237_03170</name>
</gene>
<protein>
    <submittedName>
        <fullName evidence="5">Nucleotidyltransferase family protein</fullName>
    </submittedName>
</protein>
<dbReference type="Gene3D" id="3.90.550.10">
    <property type="entry name" value="Spore Coat Polysaccharide Biosynthesis Protein SpsA, Chain A"/>
    <property type="match status" value="1"/>
</dbReference>
<reference evidence="5 6" key="1">
    <citation type="submission" date="2018-08" db="EMBL/GenBank/DDBJ databases">
        <title>Pseudooceanicola sediminis CY03 in the family Rhodobacteracea.</title>
        <authorList>
            <person name="Zhang Y.-J."/>
        </authorList>
    </citation>
    <scope>NUCLEOTIDE SEQUENCE [LARGE SCALE GENOMIC DNA]</scope>
    <source>
        <strain evidence="5 6">CY03</strain>
    </source>
</reference>
<dbReference type="PANTHER" id="PTHR43584:SF8">
    <property type="entry name" value="N-ACETYLMURAMATE ALPHA-1-PHOSPHATE URIDYLYLTRANSFERASE"/>
    <property type="match status" value="1"/>
</dbReference>
<dbReference type="AlphaFoldDB" id="A0A399J4H3"/>
<dbReference type="CDD" id="cd06422">
    <property type="entry name" value="NTP_transferase_like_1"/>
    <property type="match status" value="1"/>
</dbReference>
<dbReference type="InterPro" id="IPR025877">
    <property type="entry name" value="MobA-like_NTP_Trfase"/>
</dbReference>
<dbReference type="Pfam" id="PF12804">
    <property type="entry name" value="NTP_transf_3"/>
    <property type="match status" value="1"/>
</dbReference>
<evidence type="ECO:0000313" key="6">
    <source>
        <dbReference type="Proteomes" id="UP000265848"/>
    </source>
</evidence>
<dbReference type="OrthoDB" id="9788272at2"/>
<evidence type="ECO:0000256" key="3">
    <source>
        <dbReference type="ARBA" id="ARBA00022842"/>
    </source>
</evidence>
<keyword evidence="2" id="KW-0548">Nucleotidyltransferase</keyword>
<dbReference type="InterPro" id="IPR050065">
    <property type="entry name" value="GlmU-like"/>
</dbReference>
<keyword evidence="1 5" id="KW-0808">Transferase</keyword>
<dbReference type="GO" id="GO:0016779">
    <property type="term" value="F:nucleotidyltransferase activity"/>
    <property type="evidence" value="ECO:0007669"/>
    <property type="project" value="UniProtKB-KW"/>
</dbReference>
<dbReference type="Proteomes" id="UP000265848">
    <property type="component" value="Unassembled WGS sequence"/>
</dbReference>
<organism evidence="5 6">
    <name type="scientific">Pseudooceanicola sediminis</name>
    <dbReference type="NCBI Taxonomy" id="2211117"/>
    <lineage>
        <taxon>Bacteria</taxon>
        <taxon>Pseudomonadati</taxon>
        <taxon>Pseudomonadota</taxon>
        <taxon>Alphaproteobacteria</taxon>
        <taxon>Rhodobacterales</taxon>
        <taxon>Paracoccaceae</taxon>
        <taxon>Pseudooceanicola</taxon>
    </lineage>
</organism>
<dbReference type="PANTHER" id="PTHR43584">
    <property type="entry name" value="NUCLEOTIDYL TRANSFERASE"/>
    <property type="match status" value="1"/>
</dbReference>
<sequence>MRHTPAALMLFAAGNGTRMRPLTETVPKPLIEVAGKPLLAHAMDQVATMPNLRVVANAHYKADQIEAYFAGSDVVVNRESPDLLDTGGGLRNALPLLGDGPVFTMNTDAVWLGPSPLDCLARAWDPVRMDALLLGIPLDRAHGHAGHGDFSADPDGRAARGPGLIYSGVQILSTKELLEIEGSVFSLNALWDRLLVRQRVFIQPYPGQWCDVGRPENIAVAEAMLRGGDV</sequence>